<dbReference type="InterPro" id="IPR051575">
    <property type="entry name" value="Myb-like_DNA-bd"/>
</dbReference>
<dbReference type="Proteomes" id="UP000078550">
    <property type="component" value="Unassembled WGS sequence"/>
</dbReference>
<evidence type="ECO:0000256" key="3">
    <source>
        <dbReference type="ARBA" id="ARBA00023163"/>
    </source>
</evidence>
<dbReference type="PROSITE" id="PS51294">
    <property type="entry name" value="HTH_MYB"/>
    <property type="match status" value="1"/>
</dbReference>
<dbReference type="EMBL" id="FLRD01000146">
    <property type="protein sequence ID" value="SBT47453.1"/>
    <property type="molecule type" value="Genomic_DNA"/>
</dbReference>
<gene>
    <name evidence="9" type="ORF">POVWA1_055780</name>
    <name evidence="10" type="ORF">POVWA2_055480</name>
</gene>
<organism evidence="10 11">
    <name type="scientific">Plasmodium ovale wallikeri</name>
    <dbReference type="NCBI Taxonomy" id="864142"/>
    <lineage>
        <taxon>Eukaryota</taxon>
        <taxon>Sar</taxon>
        <taxon>Alveolata</taxon>
        <taxon>Apicomplexa</taxon>
        <taxon>Aconoidasida</taxon>
        <taxon>Haemosporida</taxon>
        <taxon>Plasmodiidae</taxon>
        <taxon>Plasmodium</taxon>
        <taxon>Plasmodium (Plasmodium)</taxon>
    </lineage>
</organism>
<evidence type="ECO:0000313" key="9">
    <source>
        <dbReference type="EMBL" id="SBT47453.1"/>
    </source>
</evidence>
<feature type="compositionally biased region" description="Basic and acidic residues" evidence="6">
    <location>
        <begin position="189"/>
        <end position="198"/>
    </location>
</feature>
<sequence>MSCELEELEHLSVLEEKVQKHLKTVEHLIEVTKRNIENLNEYIDKKYNEIKTLASKKPTRINWAKCEEKMHMSLFFDKHFGLPPSNDDALKMYQYQENFSNYRKKYEYKKNEWTKKDIANMFERVEELSKKYALQYLVDPNLSYELKMKKRKEIEDEKDVKNIFAKIKVHLEKEEAEEAEEEAEEAAEEEKKKQITIGKKENDEKKMGIIHNISFAKFSQMFWEEVSKNGKNIQNPRECQRMWLYQACFEDDKKGKWTNEETKKLLILSKKYKERNWKNIAREMNTNRSPLNCFQQYIKVSKMYDKKEKVILERIAFNVLEDIQLQLLVSILGDKNWSLIRKHMETFNSNSTRIQLRKASRIGEKEKHKRSLNEEISYKRRYLRLIQGRK</sequence>
<evidence type="ECO:0000256" key="4">
    <source>
        <dbReference type="ARBA" id="ARBA00023242"/>
    </source>
</evidence>
<dbReference type="Proteomes" id="UP000078555">
    <property type="component" value="Unassembled WGS sequence"/>
</dbReference>
<feature type="domain" description="Myb-like" evidence="7">
    <location>
        <begin position="249"/>
        <end position="301"/>
    </location>
</feature>
<feature type="compositionally biased region" description="Acidic residues" evidence="6">
    <location>
        <begin position="175"/>
        <end position="188"/>
    </location>
</feature>
<dbReference type="Gene3D" id="1.10.10.60">
    <property type="entry name" value="Homeodomain-like"/>
    <property type="match status" value="1"/>
</dbReference>
<dbReference type="EMBL" id="FLRE01000190">
    <property type="protein sequence ID" value="SBT48194.1"/>
    <property type="molecule type" value="Genomic_DNA"/>
</dbReference>
<reference evidence="10" key="2">
    <citation type="submission" date="2016-05" db="EMBL/GenBank/DDBJ databases">
        <authorList>
            <person name="Lavstsen T."/>
            <person name="Jespersen J.S."/>
        </authorList>
    </citation>
    <scope>NUCLEOTIDE SEQUENCE [LARGE SCALE GENOMIC DNA]</scope>
</reference>
<dbReference type="InterPro" id="IPR009057">
    <property type="entry name" value="Homeodomain-like_sf"/>
</dbReference>
<name>A0A1A8ZVQ1_PLAOA</name>
<dbReference type="CDD" id="cd00167">
    <property type="entry name" value="SANT"/>
    <property type="match status" value="1"/>
</dbReference>
<dbReference type="GO" id="GO:0019185">
    <property type="term" value="C:snRNA-activating protein complex"/>
    <property type="evidence" value="ECO:0007669"/>
    <property type="project" value="TreeGrafter"/>
</dbReference>
<dbReference type="PROSITE" id="PS50090">
    <property type="entry name" value="MYB_LIKE"/>
    <property type="match status" value="1"/>
</dbReference>
<dbReference type="GO" id="GO:0042795">
    <property type="term" value="P:snRNA transcription by RNA polymerase II"/>
    <property type="evidence" value="ECO:0007669"/>
    <property type="project" value="TreeGrafter"/>
</dbReference>
<dbReference type="InterPro" id="IPR001005">
    <property type="entry name" value="SANT/Myb"/>
</dbReference>
<keyword evidence="12" id="KW-1185">Reference proteome</keyword>
<evidence type="ECO:0000313" key="10">
    <source>
        <dbReference type="EMBL" id="SBT48194.1"/>
    </source>
</evidence>
<evidence type="ECO:0000256" key="6">
    <source>
        <dbReference type="SAM" id="MobiDB-lite"/>
    </source>
</evidence>
<evidence type="ECO:0000259" key="8">
    <source>
        <dbReference type="PROSITE" id="PS51294"/>
    </source>
</evidence>
<dbReference type="AlphaFoldDB" id="A0A1A8ZVQ1"/>
<accession>A0A1A8ZVQ1</accession>
<dbReference type="Pfam" id="PF13921">
    <property type="entry name" value="Myb_DNA-bind_6"/>
    <property type="match status" value="1"/>
</dbReference>
<evidence type="ECO:0000256" key="1">
    <source>
        <dbReference type="ARBA" id="ARBA00023015"/>
    </source>
</evidence>
<feature type="domain" description="HTH myb-type" evidence="8">
    <location>
        <begin position="253"/>
        <end position="293"/>
    </location>
</feature>
<evidence type="ECO:0000256" key="5">
    <source>
        <dbReference type="SAM" id="Coils"/>
    </source>
</evidence>
<keyword evidence="4" id="KW-0539">Nucleus</keyword>
<dbReference type="SUPFAM" id="SSF46689">
    <property type="entry name" value="Homeodomain-like"/>
    <property type="match status" value="1"/>
</dbReference>
<dbReference type="PANTHER" id="PTHR46621:SF1">
    <property type="entry name" value="SNRNA-ACTIVATING PROTEIN COMPLEX SUBUNIT 4"/>
    <property type="match status" value="1"/>
</dbReference>
<keyword evidence="5" id="KW-0175">Coiled coil</keyword>
<evidence type="ECO:0000313" key="11">
    <source>
        <dbReference type="Proteomes" id="UP000078550"/>
    </source>
</evidence>
<dbReference type="PANTHER" id="PTHR46621">
    <property type="entry name" value="SNRNA-ACTIVATING PROTEIN COMPLEX SUBUNIT 4"/>
    <property type="match status" value="1"/>
</dbReference>
<evidence type="ECO:0000259" key="7">
    <source>
        <dbReference type="PROSITE" id="PS50090"/>
    </source>
</evidence>
<keyword evidence="1" id="KW-0805">Transcription regulation</keyword>
<protein>
    <submittedName>
        <fullName evidence="10">Transcription factor MYB1, putative (MYB1)</fullName>
    </submittedName>
</protein>
<evidence type="ECO:0000313" key="12">
    <source>
        <dbReference type="Proteomes" id="UP000078555"/>
    </source>
</evidence>
<dbReference type="InterPro" id="IPR017930">
    <property type="entry name" value="Myb_dom"/>
</dbReference>
<evidence type="ECO:0000256" key="2">
    <source>
        <dbReference type="ARBA" id="ARBA00023125"/>
    </source>
</evidence>
<dbReference type="GO" id="GO:0000978">
    <property type="term" value="F:RNA polymerase II cis-regulatory region sequence-specific DNA binding"/>
    <property type="evidence" value="ECO:0007669"/>
    <property type="project" value="TreeGrafter"/>
</dbReference>
<feature type="region of interest" description="Disordered" evidence="6">
    <location>
        <begin position="175"/>
        <end position="198"/>
    </location>
</feature>
<feature type="coiled-coil region" evidence="5">
    <location>
        <begin position="22"/>
        <end position="56"/>
    </location>
</feature>
<dbReference type="SMART" id="SM00717">
    <property type="entry name" value="SANT"/>
    <property type="match status" value="2"/>
</dbReference>
<reference evidence="11 12" key="1">
    <citation type="submission" date="2016-05" db="EMBL/GenBank/DDBJ databases">
        <authorList>
            <person name="Naeem Raeece"/>
        </authorList>
    </citation>
    <scope>NUCLEOTIDE SEQUENCE [LARGE SCALE GENOMIC DNA]</scope>
</reference>
<keyword evidence="2" id="KW-0238">DNA-binding</keyword>
<dbReference type="GO" id="GO:0001006">
    <property type="term" value="F:RNA polymerase III type 3 promoter sequence-specific DNA binding"/>
    <property type="evidence" value="ECO:0007669"/>
    <property type="project" value="TreeGrafter"/>
</dbReference>
<proteinExistence type="predicted"/>
<dbReference type="GO" id="GO:0042796">
    <property type="term" value="P:snRNA transcription by RNA polymerase III"/>
    <property type="evidence" value="ECO:0007669"/>
    <property type="project" value="TreeGrafter"/>
</dbReference>
<keyword evidence="3" id="KW-0804">Transcription</keyword>